<comment type="subcellular location">
    <subcellularLocation>
        <location evidence="9">Cytoplasm</location>
    </subcellularLocation>
</comment>
<feature type="binding site" evidence="9">
    <location>
        <position position="269"/>
    </location>
    <ligand>
        <name>K(+)</name>
        <dbReference type="ChEBI" id="CHEBI:29103"/>
    </ligand>
</feature>
<comment type="function">
    <text evidence="9">Catalyzes the phosphorylation of ribose at O-5 in a reaction requiring ATP and magnesium. The resulting D-ribose-5-phosphate can then be used either for sythesis of nucleotides, histidine, and tryptophan, or as a component of the pentose phosphate pathway.</text>
</comment>
<dbReference type="Gene3D" id="3.40.1190.20">
    <property type="match status" value="1"/>
</dbReference>
<keyword evidence="1 9" id="KW-0808">Transferase</keyword>
<comment type="catalytic activity">
    <reaction evidence="9">
        <text>D-ribose + ATP = D-ribose 5-phosphate + ADP + H(+)</text>
        <dbReference type="Rhea" id="RHEA:13697"/>
        <dbReference type="ChEBI" id="CHEBI:15378"/>
        <dbReference type="ChEBI" id="CHEBI:30616"/>
        <dbReference type="ChEBI" id="CHEBI:47013"/>
        <dbReference type="ChEBI" id="CHEBI:78346"/>
        <dbReference type="ChEBI" id="CHEBI:456216"/>
        <dbReference type="EC" id="2.7.1.15"/>
    </reaction>
</comment>
<dbReference type="GO" id="GO:0046872">
    <property type="term" value="F:metal ion binding"/>
    <property type="evidence" value="ECO:0007669"/>
    <property type="project" value="UniProtKB-KW"/>
</dbReference>
<evidence type="ECO:0000256" key="6">
    <source>
        <dbReference type="ARBA" id="ARBA00022842"/>
    </source>
</evidence>
<feature type="binding site" evidence="9">
    <location>
        <position position="136"/>
    </location>
    <ligand>
        <name>substrate</name>
    </ligand>
</feature>
<evidence type="ECO:0000256" key="1">
    <source>
        <dbReference type="ARBA" id="ARBA00022679"/>
    </source>
</evidence>
<feature type="binding site" evidence="9">
    <location>
        <begin position="238"/>
        <end position="239"/>
    </location>
    <ligand>
        <name>ATP</name>
        <dbReference type="ChEBI" id="CHEBI:30616"/>
    </ligand>
</feature>
<dbReference type="CDD" id="cd01174">
    <property type="entry name" value="ribokinase"/>
    <property type="match status" value="1"/>
</dbReference>
<keyword evidence="2 9" id="KW-0479">Metal-binding</keyword>
<proteinExistence type="inferred from homology"/>
<protein>
    <recommendedName>
        <fullName evidence="9">Ribokinase</fullName>
        <shortName evidence="9">RK</shortName>
        <ecNumber evidence="9">2.7.1.15</ecNumber>
    </recommendedName>
</protein>
<dbReference type="RefSeq" id="WP_160891335.1">
    <property type="nucleotide sequence ID" value="NZ_WUMU01000002.1"/>
</dbReference>
<dbReference type="InterPro" id="IPR002139">
    <property type="entry name" value="Ribo/fructo_kinase"/>
</dbReference>
<keyword evidence="5 9" id="KW-0067">ATP-binding</keyword>
<evidence type="ECO:0000256" key="5">
    <source>
        <dbReference type="ARBA" id="ARBA00022840"/>
    </source>
</evidence>
<comment type="subunit">
    <text evidence="9">Homodimer.</text>
</comment>
<comment type="similarity">
    <text evidence="9">Belongs to the carbohydrate kinase PfkB family. Ribokinase subfamily.</text>
</comment>
<accession>A0A6L7FY29</accession>
<keyword evidence="9" id="KW-0963">Cytoplasm</keyword>
<feature type="binding site" evidence="9">
    <location>
        <position position="179"/>
    </location>
    <ligand>
        <name>ATP</name>
        <dbReference type="ChEBI" id="CHEBI:30616"/>
    </ligand>
</feature>
<feature type="domain" description="Carbohydrate kinase PfkB" evidence="10">
    <location>
        <begin position="6"/>
        <end position="281"/>
    </location>
</feature>
<dbReference type="UniPathway" id="UPA00916">
    <property type="reaction ID" value="UER00889"/>
</dbReference>
<keyword evidence="3 9" id="KW-0547">Nucleotide-binding</keyword>
<dbReference type="GO" id="GO:0005737">
    <property type="term" value="C:cytoplasm"/>
    <property type="evidence" value="ECO:0007669"/>
    <property type="project" value="UniProtKB-SubCell"/>
</dbReference>
<dbReference type="SUPFAM" id="SSF53613">
    <property type="entry name" value="Ribokinase-like"/>
    <property type="match status" value="1"/>
</dbReference>
<dbReference type="InterPro" id="IPR011877">
    <property type="entry name" value="Ribokinase"/>
</dbReference>
<evidence type="ECO:0000256" key="9">
    <source>
        <dbReference type="HAMAP-Rule" id="MF_01987"/>
    </source>
</evidence>
<dbReference type="Pfam" id="PF00294">
    <property type="entry name" value="PfkB"/>
    <property type="match status" value="1"/>
</dbReference>
<name>A0A6L7FY29_9RHOB</name>
<dbReference type="EMBL" id="WUMU01000002">
    <property type="protein sequence ID" value="MXN16731.1"/>
    <property type="molecule type" value="Genomic_DNA"/>
</dbReference>
<evidence type="ECO:0000256" key="8">
    <source>
        <dbReference type="ARBA" id="ARBA00023277"/>
    </source>
</evidence>
<dbReference type="GO" id="GO:0019303">
    <property type="term" value="P:D-ribose catabolic process"/>
    <property type="evidence" value="ECO:0007669"/>
    <property type="project" value="UniProtKB-UniRule"/>
</dbReference>
<dbReference type="PANTHER" id="PTHR10584:SF166">
    <property type="entry name" value="RIBOKINASE"/>
    <property type="match status" value="1"/>
</dbReference>
<comment type="caution">
    <text evidence="11">The sequence shown here is derived from an EMBL/GenBank/DDBJ whole genome shotgun (WGS) entry which is preliminary data.</text>
</comment>
<dbReference type="AlphaFoldDB" id="A0A6L7FY29"/>
<keyword evidence="8 9" id="KW-0119">Carbohydrate metabolism</keyword>
<keyword evidence="6 9" id="KW-0460">Magnesium</keyword>
<feature type="binding site" evidence="9">
    <location>
        <position position="272"/>
    </location>
    <ligand>
        <name>K(+)</name>
        <dbReference type="ChEBI" id="CHEBI:29103"/>
    </ligand>
</feature>
<comment type="caution">
    <text evidence="9">Lacks conserved residue(s) required for the propagation of feature annotation.</text>
</comment>
<feature type="binding site" evidence="9">
    <location>
        <begin position="38"/>
        <end position="42"/>
    </location>
    <ligand>
        <name>substrate</name>
    </ligand>
</feature>
<feature type="binding site" evidence="9">
    <location>
        <position position="233"/>
    </location>
    <ligand>
        <name>K(+)</name>
        <dbReference type="ChEBI" id="CHEBI:29103"/>
    </ligand>
</feature>
<comment type="activity regulation">
    <text evidence="9">Activated by a monovalent cation that binds near, but not in, the active site. The most likely occupant of the site in vivo is potassium. Ion binding induces a conformational change that may alter substrate affinity.</text>
</comment>
<dbReference type="PRINTS" id="PR00990">
    <property type="entry name" value="RIBOKINASE"/>
</dbReference>
<evidence type="ECO:0000256" key="2">
    <source>
        <dbReference type="ARBA" id="ARBA00022723"/>
    </source>
</evidence>
<reference evidence="11 12" key="1">
    <citation type="submission" date="2019-12" db="EMBL/GenBank/DDBJ databases">
        <authorList>
            <person name="Li M."/>
        </authorList>
    </citation>
    <scope>NUCLEOTIDE SEQUENCE [LARGE SCALE GENOMIC DNA]</scope>
    <source>
        <strain evidence="11 12">GBMRC 2024</strain>
    </source>
</reference>
<dbReference type="GO" id="GO:0004747">
    <property type="term" value="F:ribokinase activity"/>
    <property type="evidence" value="ECO:0007669"/>
    <property type="project" value="UniProtKB-UniRule"/>
</dbReference>
<keyword evidence="12" id="KW-1185">Reference proteome</keyword>
<dbReference type="InterPro" id="IPR029056">
    <property type="entry name" value="Ribokinase-like"/>
</dbReference>
<dbReference type="GO" id="GO:0005524">
    <property type="term" value="F:ATP binding"/>
    <property type="evidence" value="ECO:0007669"/>
    <property type="project" value="UniProtKB-UniRule"/>
</dbReference>
<gene>
    <name evidence="9" type="primary">rbsK</name>
    <name evidence="11" type="ORF">GR170_02700</name>
</gene>
<feature type="binding site" evidence="9">
    <location>
        <begin position="10"/>
        <end position="12"/>
    </location>
    <ligand>
        <name>substrate</name>
    </ligand>
</feature>
<dbReference type="HAMAP" id="MF_01987">
    <property type="entry name" value="Ribokinase"/>
    <property type="match status" value="1"/>
</dbReference>
<keyword evidence="7 9" id="KW-0630">Potassium</keyword>
<comment type="cofactor">
    <cofactor evidence="9">
        <name>Mg(2+)</name>
        <dbReference type="ChEBI" id="CHEBI:18420"/>
    </cofactor>
    <text evidence="9">Requires a divalent cation, most likely magnesium in vivo, as an electrophilic catalyst to aid phosphoryl group transfer. It is the chelate of the metal and the nucleotide that is the actual substrate.</text>
</comment>
<feature type="active site" description="Proton acceptor" evidence="9">
    <location>
        <position position="239"/>
    </location>
</feature>
<feature type="binding site" evidence="9">
    <location>
        <position position="274"/>
    </location>
    <ligand>
        <name>K(+)</name>
        <dbReference type="ChEBI" id="CHEBI:29103"/>
    </ligand>
</feature>
<evidence type="ECO:0000313" key="11">
    <source>
        <dbReference type="EMBL" id="MXN16731.1"/>
    </source>
</evidence>
<comment type="pathway">
    <text evidence="9">Carbohydrate metabolism; D-ribose degradation; D-ribose 5-phosphate from beta-D-ribopyranose: step 2/2.</text>
</comment>
<keyword evidence="4 9" id="KW-0418">Kinase</keyword>
<evidence type="ECO:0000313" key="12">
    <source>
        <dbReference type="Proteomes" id="UP000477911"/>
    </source>
</evidence>
<sequence length="285" mass="29334">MTVWNLGSVNADMVFRVPHMPAPGETLSATGYQKGLGGKGANMSVAATRAGSHVEHIGAVGEDGLWMKERLAGYGVGTTHLAELPGPTGQAIIYLDAEGENQIVLLAGSNTEISEAAIASALEGARAGDIAVFQNETNGQQAFARAVKARGLRLAYAAAPFDAAAVAAVLDQLDILVMNEVEARQLQDATGLAPEALPVAEVLVTLGAKGCRRFDTVSGQVQDVPAPKVTPVDTTGAGDTFTGYLLAGLDQGLSMEEAITLAQKAAAVMVTRLGTADVIPTRAEI</sequence>
<dbReference type="EC" id="2.7.1.15" evidence="9"/>
<dbReference type="Proteomes" id="UP000477911">
    <property type="component" value="Unassembled WGS sequence"/>
</dbReference>
<evidence type="ECO:0000256" key="7">
    <source>
        <dbReference type="ARBA" id="ARBA00022958"/>
    </source>
</evidence>
<dbReference type="PANTHER" id="PTHR10584">
    <property type="entry name" value="SUGAR KINASE"/>
    <property type="match status" value="1"/>
</dbReference>
<organism evidence="11 12">
    <name type="scientific">Pseudooceanicola albus</name>
    <dbReference type="NCBI Taxonomy" id="2692189"/>
    <lineage>
        <taxon>Bacteria</taxon>
        <taxon>Pseudomonadati</taxon>
        <taxon>Pseudomonadota</taxon>
        <taxon>Alphaproteobacteria</taxon>
        <taxon>Rhodobacterales</taxon>
        <taxon>Paracoccaceae</taxon>
        <taxon>Pseudooceanicola</taxon>
    </lineage>
</organism>
<feature type="binding site" evidence="9">
    <location>
        <position position="239"/>
    </location>
    <ligand>
        <name>substrate</name>
    </ligand>
</feature>
<dbReference type="InterPro" id="IPR011611">
    <property type="entry name" value="PfkB_dom"/>
</dbReference>
<evidence type="ECO:0000256" key="4">
    <source>
        <dbReference type="ARBA" id="ARBA00022777"/>
    </source>
</evidence>
<feature type="binding site" evidence="9">
    <location>
        <position position="235"/>
    </location>
    <ligand>
        <name>K(+)</name>
        <dbReference type="ChEBI" id="CHEBI:29103"/>
    </ligand>
</feature>
<evidence type="ECO:0000256" key="3">
    <source>
        <dbReference type="ARBA" id="ARBA00022741"/>
    </source>
</evidence>
<feature type="binding site" evidence="9">
    <location>
        <begin position="205"/>
        <end position="210"/>
    </location>
    <ligand>
        <name>ATP</name>
        <dbReference type="ChEBI" id="CHEBI:30616"/>
    </ligand>
</feature>
<evidence type="ECO:0000259" key="10">
    <source>
        <dbReference type="Pfam" id="PF00294"/>
    </source>
</evidence>